<name>A0ABT3JE79_9SPHN</name>
<dbReference type="GO" id="GO:0008168">
    <property type="term" value="F:methyltransferase activity"/>
    <property type="evidence" value="ECO:0007669"/>
    <property type="project" value="UniProtKB-KW"/>
</dbReference>
<evidence type="ECO:0000259" key="2">
    <source>
        <dbReference type="Pfam" id="PF08241"/>
    </source>
</evidence>
<keyword evidence="1" id="KW-0472">Membrane</keyword>
<gene>
    <name evidence="3" type="ORF">OMW55_06030</name>
</gene>
<keyword evidence="4" id="KW-1185">Reference proteome</keyword>
<dbReference type="InterPro" id="IPR013216">
    <property type="entry name" value="Methyltransf_11"/>
</dbReference>
<organism evidence="3 4">
    <name type="scientific">Sphingomonas arvum</name>
    <dbReference type="NCBI Taxonomy" id="2992113"/>
    <lineage>
        <taxon>Bacteria</taxon>
        <taxon>Pseudomonadati</taxon>
        <taxon>Pseudomonadota</taxon>
        <taxon>Alphaproteobacteria</taxon>
        <taxon>Sphingomonadales</taxon>
        <taxon>Sphingomonadaceae</taxon>
        <taxon>Sphingomonas</taxon>
    </lineage>
</organism>
<evidence type="ECO:0000313" key="4">
    <source>
        <dbReference type="Proteomes" id="UP001526246"/>
    </source>
</evidence>
<feature type="domain" description="Methyltransferase type 11" evidence="2">
    <location>
        <begin position="52"/>
        <end position="140"/>
    </location>
</feature>
<dbReference type="GO" id="GO:0032259">
    <property type="term" value="P:methylation"/>
    <property type="evidence" value="ECO:0007669"/>
    <property type="project" value="UniProtKB-KW"/>
</dbReference>
<keyword evidence="1" id="KW-0812">Transmembrane</keyword>
<evidence type="ECO:0000256" key="1">
    <source>
        <dbReference type="SAM" id="Phobius"/>
    </source>
</evidence>
<dbReference type="InterPro" id="IPR029063">
    <property type="entry name" value="SAM-dependent_MTases_sf"/>
</dbReference>
<reference evidence="3 4" key="1">
    <citation type="submission" date="2022-10" db="EMBL/GenBank/DDBJ databases">
        <title>Sphingomonas sp.</title>
        <authorList>
            <person name="Jin C."/>
        </authorList>
    </citation>
    <scope>NUCLEOTIDE SEQUENCE [LARGE SCALE GENOMIC DNA]</scope>
    <source>
        <strain evidence="3 4">BN140010</strain>
    </source>
</reference>
<keyword evidence="3" id="KW-0489">Methyltransferase</keyword>
<dbReference type="PANTHER" id="PTHR43591">
    <property type="entry name" value="METHYLTRANSFERASE"/>
    <property type="match status" value="1"/>
</dbReference>
<sequence length="250" mass="27611">MAEAVIARARLRPFLAGNPFPHGWTEGLFYREKMRAIHRIAPPSLGPDDRVLEIGGGRSGLAAMLYPGADVTTLDLDPQYAANQPAGARNRFVCGDARALPFADEHFTVVTLFDVLEHILEHEQAAAEALRVTRPGGFVLVSTPAADWHYPMYGWLRRHAPHERELMDEWGHVRRGYTVEELTKLFGAAPVASASFINAATAFYHDVAFSRLGRRSRTLLYAAAAPLVLGAYALHGNRTKGTEIALAWRK</sequence>
<protein>
    <submittedName>
        <fullName evidence="3">Class I SAM-dependent methyltransferase</fullName>
    </submittedName>
</protein>
<dbReference type="Gene3D" id="3.40.50.150">
    <property type="entry name" value="Vaccinia Virus protein VP39"/>
    <property type="match status" value="1"/>
</dbReference>
<accession>A0ABT3JE79</accession>
<keyword evidence="1" id="KW-1133">Transmembrane helix</keyword>
<keyword evidence="3" id="KW-0808">Transferase</keyword>
<dbReference type="PANTHER" id="PTHR43591:SF24">
    <property type="entry name" value="2-METHOXY-6-POLYPRENYL-1,4-BENZOQUINOL METHYLASE, MITOCHONDRIAL"/>
    <property type="match status" value="1"/>
</dbReference>
<feature type="transmembrane region" description="Helical" evidence="1">
    <location>
        <begin position="218"/>
        <end position="235"/>
    </location>
</feature>
<evidence type="ECO:0000313" key="3">
    <source>
        <dbReference type="EMBL" id="MCW3797363.1"/>
    </source>
</evidence>
<proteinExistence type="predicted"/>
<dbReference type="Proteomes" id="UP001526246">
    <property type="component" value="Unassembled WGS sequence"/>
</dbReference>
<dbReference type="EMBL" id="JAPDOB010000001">
    <property type="protein sequence ID" value="MCW3797363.1"/>
    <property type="molecule type" value="Genomic_DNA"/>
</dbReference>
<dbReference type="CDD" id="cd02440">
    <property type="entry name" value="AdoMet_MTases"/>
    <property type="match status" value="1"/>
</dbReference>
<dbReference type="Pfam" id="PF08241">
    <property type="entry name" value="Methyltransf_11"/>
    <property type="match status" value="1"/>
</dbReference>
<dbReference type="RefSeq" id="WP_264881577.1">
    <property type="nucleotide sequence ID" value="NZ_JAPDOB010000001.1"/>
</dbReference>
<comment type="caution">
    <text evidence="3">The sequence shown here is derived from an EMBL/GenBank/DDBJ whole genome shotgun (WGS) entry which is preliminary data.</text>
</comment>
<dbReference type="SUPFAM" id="SSF53335">
    <property type="entry name" value="S-adenosyl-L-methionine-dependent methyltransferases"/>
    <property type="match status" value="1"/>
</dbReference>